<dbReference type="InterPro" id="IPR038765">
    <property type="entry name" value="Papain-like_cys_pep_sf"/>
</dbReference>
<comment type="caution">
    <text evidence="2">The sequence shown here is derived from an EMBL/GenBank/DDBJ whole genome shotgun (WGS) entry which is preliminary data.</text>
</comment>
<dbReference type="GeneID" id="68119613"/>
<dbReference type="VEuPathDB" id="AmoebaDB:NF0071570"/>
<dbReference type="VEuPathDB" id="AmoebaDB:NfTy_040160"/>
<evidence type="ECO:0000256" key="1">
    <source>
        <dbReference type="SAM" id="MobiDB-lite"/>
    </source>
</evidence>
<dbReference type="PANTHER" id="PTHR31354:SF2">
    <property type="entry name" value="OS01G0793500 PROTEIN"/>
    <property type="match status" value="1"/>
</dbReference>
<dbReference type="RefSeq" id="XP_044566454.1">
    <property type="nucleotide sequence ID" value="XM_044702913.1"/>
</dbReference>
<evidence type="ECO:0000313" key="2">
    <source>
        <dbReference type="EMBL" id="KAF0981741.1"/>
    </source>
</evidence>
<dbReference type="Proteomes" id="UP000444721">
    <property type="component" value="Unassembled WGS sequence"/>
</dbReference>
<organism evidence="2 3">
    <name type="scientific">Naegleria fowleri</name>
    <name type="common">Brain eating amoeba</name>
    <dbReference type="NCBI Taxonomy" id="5763"/>
    <lineage>
        <taxon>Eukaryota</taxon>
        <taxon>Discoba</taxon>
        <taxon>Heterolobosea</taxon>
        <taxon>Tetramitia</taxon>
        <taxon>Eutetramitia</taxon>
        <taxon>Vahlkampfiidae</taxon>
        <taxon>Naegleria</taxon>
    </lineage>
</organism>
<dbReference type="AlphaFoldDB" id="A0A6A5C3T7"/>
<dbReference type="Gene3D" id="3.90.1720.10">
    <property type="entry name" value="endopeptidase domain like (from Nostoc punctiforme)"/>
    <property type="match status" value="1"/>
</dbReference>
<dbReference type="SUPFAM" id="SSF54001">
    <property type="entry name" value="Cysteine proteinases"/>
    <property type="match status" value="1"/>
</dbReference>
<dbReference type="PANTHER" id="PTHR31354">
    <property type="entry name" value="OS01G0793500 PROTEIN"/>
    <property type="match status" value="1"/>
</dbReference>
<sequence length="621" mass="71462">MMAFNHHLALAIPILKIPHQLQSLSSSSFSSSSNTVSYMTSSTEQFQMFIKHLLNDFQSLQHDRSSSSIKNKPDRALNFFTESESPFHKTETALIEQTGHSVKTFSIARSAKPMNWKELFQLVKNSSKKEHEVSSPLISKPKSHHGHSKSSFSSEPQPPDHRRNWVPTFIGNVNPSGNGLNWSNAPCFKNTSARITNIDNDSHSVTIEFNTYEPSSMFCYDWYFITTRENYFVKVLFMQGKHEVVLKNLNAEIGEWQDVLQNGLRLFEFKDQIFQTIIDAFNAGKILAGMYFEEDKISFLKRDMGFEFNERPVKEIWLDDSELESGDLVAQLQMSGLDCLLMYGTGARIGHIASILKIDGIKYVVESTEEGIRKTKWAEWYLSNKGDSTIVIARLAPRYRKLYNESAAAALFKTLDGNEYGYNNIAYAWIDTENDNYPTPLSGEMIGATFVLFNNWYMGSAIQLLFVKGMNQRFRHYYGLNKNCTDIMCVFETITDLNITINYALTLPERDGWLYDNGKPQMVCSVMYMNLLKAAGIFGNLTHHFESAEFTPKDVYQLDIWDKNWQRPNQCNANNDNYMFCQVAGPWYWPIDDFSTIKPYPHMNERCGAEPMDYKRHPEFC</sequence>
<feature type="region of interest" description="Disordered" evidence="1">
    <location>
        <begin position="130"/>
        <end position="166"/>
    </location>
</feature>
<evidence type="ECO:0000313" key="3">
    <source>
        <dbReference type="Proteomes" id="UP000444721"/>
    </source>
</evidence>
<dbReference type="OMA" id="SYAANMW"/>
<keyword evidence="3" id="KW-1185">Reference proteome</keyword>
<dbReference type="VEuPathDB" id="AmoebaDB:FDP41_012398"/>
<proteinExistence type="predicted"/>
<accession>A0A6A5C3T7</accession>
<reference evidence="2 3" key="1">
    <citation type="journal article" date="2019" name="Sci. Rep.">
        <title>Nanopore sequencing improves the draft genome of the human pathogenic amoeba Naegleria fowleri.</title>
        <authorList>
            <person name="Liechti N."/>
            <person name="Schurch N."/>
            <person name="Bruggmann R."/>
            <person name="Wittwer M."/>
        </authorList>
    </citation>
    <scope>NUCLEOTIDE SEQUENCE [LARGE SCALE GENOMIC DNA]</scope>
    <source>
        <strain evidence="2 3">ATCC 30894</strain>
    </source>
</reference>
<dbReference type="EMBL" id="VFQX01000013">
    <property type="protein sequence ID" value="KAF0981741.1"/>
    <property type="molecule type" value="Genomic_DNA"/>
</dbReference>
<dbReference type="OrthoDB" id="1847654at2759"/>
<gene>
    <name evidence="2" type="ORF">FDP41_012398</name>
</gene>
<name>A0A6A5C3T7_NAEFO</name>
<protein>
    <submittedName>
        <fullName evidence="2">Uncharacterized protein</fullName>
    </submittedName>
</protein>